<keyword evidence="3 5" id="KW-0863">Zinc-finger</keyword>
<dbReference type="GO" id="GO:0006457">
    <property type="term" value="P:protein folding"/>
    <property type="evidence" value="ECO:0007669"/>
    <property type="project" value="InterPro"/>
</dbReference>
<evidence type="ECO:0000256" key="1">
    <source>
        <dbReference type="ARBA" id="ARBA00022723"/>
    </source>
</evidence>
<dbReference type="GO" id="GO:0030544">
    <property type="term" value="F:Hsp70 protein binding"/>
    <property type="evidence" value="ECO:0007669"/>
    <property type="project" value="InterPro"/>
</dbReference>
<feature type="region of interest" description="Disordered" evidence="6">
    <location>
        <begin position="355"/>
        <end position="400"/>
    </location>
</feature>
<evidence type="ECO:0000256" key="4">
    <source>
        <dbReference type="ARBA" id="ARBA00022833"/>
    </source>
</evidence>
<dbReference type="InterPro" id="IPR001305">
    <property type="entry name" value="HSP_DnaJ_Cys-rich_dom"/>
</dbReference>
<dbReference type="Gene3D" id="2.60.260.20">
    <property type="entry name" value="Urease metallochaperone UreE, N-terminal domain"/>
    <property type="match status" value="1"/>
</dbReference>
<dbReference type="InterPro" id="IPR036410">
    <property type="entry name" value="HSP_DnaJ_Cys-rich_dom_sf"/>
</dbReference>
<reference evidence="9" key="1">
    <citation type="submission" date="2018-01" db="EMBL/GenBank/DDBJ databases">
        <title>Draft genome sequence of Bandra megavirus.</title>
        <authorList>
            <person name="Chatterjee A."/>
            <person name="Yadav R."/>
            <person name="Kondabagil K."/>
        </authorList>
    </citation>
    <scope>NUCLEOTIDE SEQUENCE</scope>
    <source>
        <strain evidence="9">KK-1</strain>
    </source>
</reference>
<dbReference type="CDD" id="cd10719">
    <property type="entry name" value="DnaJ_zf"/>
    <property type="match status" value="1"/>
</dbReference>
<dbReference type="SMART" id="SM00271">
    <property type="entry name" value="DnaJ"/>
    <property type="match status" value="1"/>
</dbReference>
<dbReference type="SUPFAM" id="SSF57938">
    <property type="entry name" value="DnaJ/Hsp40 cysteine-rich domain"/>
    <property type="match status" value="1"/>
</dbReference>
<organism evidence="9">
    <name type="scientific">Bandra megavirus</name>
    <dbReference type="NCBI Taxonomy" id="2071566"/>
    <lineage>
        <taxon>Viruses</taxon>
        <taxon>Varidnaviria</taxon>
        <taxon>Bamfordvirae</taxon>
        <taxon>Nucleocytoviricota</taxon>
        <taxon>Megaviricetes</taxon>
        <taxon>Imitervirales</taxon>
        <taxon>Mimiviridae</taxon>
        <taxon>Megamimivirinae</taxon>
        <taxon>Megavirus</taxon>
    </lineage>
</organism>
<evidence type="ECO:0000313" key="9">
    <source>
        <dbReference type="EMBL" id="AUV58300.1"/>
    </source>
</evidence>
<feature type="compositionally biased region" description="Polar residues" evidence="6">
    <location>
        <begin position="355"/>
        <end position="365"/>
    </location>
</feature>
<feature type="domain" description="CR-type" evidence="8">
    <location>
        <begin position="113"/>
        <end position="197"/>
    </location>
</feature>
<evidence type="ECO:0000256" key="2">
    <source>
        <dbReference type="ARBA" id="ARBA00022737"/>
    </source>
</evidence>
<proteinExistence type="predicted"/>
<evidence type="ECO:0008006" key="10">
    <source>
        <dbReference type="Google" id="ProtNLM"/>
    </source>
</evidence>
<feature type="domain" description="J" evidence="7">
    <location>
        <begin position="4"/>
        <end position="68"/>
    </location>
</feature>
<name>A0A2K9V7V1_9VIRU</name>
<dbReference type="PROSITE" id="PS50076">
    <property type="entry name" value="DNAJ_2"/>
    <property type="match status" value="1"/>
</dbReference>
<dbReference type="SUPFAM" id="SSF46565">
    <property type="entry name" value="Chaperone J-domain"/>
    <property type="match status" value="1"/>
</dbReference>
<dbReference type="GO" id="GO:0008270">
    <property type="term" value="F:zinc ion binding"/>
    <property type="evidence" value="ECO:0007669"/>
    <property type="project" value="UniProtKB-KW"/>
</dbReference>
<dbReference type="Pfam" id="PF01556">
    <property type="entry name" value="DnaJ_C"/>
    <property type="match status" value="1"/>
</dbReference>
<dbReference type="PANTHER" id="PTHR43888">
    <property type="entry name" value="DNAJ-LIKE-2, ISOFORM A-RELATED"/>
    <property type="match status" value="1"/>
</dbReference>
<sequence>MNTELYAELGLDTNATDNEIKKAYKKLAMKYHPDRNKSPDAEEKFKKISNAHGILSDPEKKQTYDRFGMDGINSGMADGGMDPMADFFTNLHRGRSNIKKQKYNISLQDYFTKTQVKVPVSSDAPCKECDHTGFSDRQRRLCKGCHGTGMMMFTINRGPVIQQIQQICNMCNGKKFDVTNTKLHCKICNGAGTVKQVEEIDVDIPKNIISNSTVMMPGKGPIINGKNVDLAVVFNLKLSKGFAMASGGKLIYTMHINYPETLCGFRRIINHPCGKPILIVAEKGYVICPDHIYTIDNMGLDRDIMYLTFIIHYPENIVIPLRKVFNFDNLEMAMGERKQPDDQDNNVDPENIYTLSTLQKVNNNPRSREDFDQQNDSDQESNDDQSEMPDFGHQAGCAQQ</sequence>
<dbReference type="InterPro" id="IPR002939">
    <property type="entry name" value="DnaJ_C"/>
</dbReference>
<dbReference type="EMBL" id="MG779323">
    <property type="protein sequence ID" value="AUV58300.1"/>
    <property type="molecule type" value="Genomic_DNA"/>
</dbReference>
<dbReference type="Pfam" id="PF00684">
    <property type="entry name" value="DnaJ_CXXCXGXG"/>
    <property type="match status" value="1"/>
</dbReference>
<feature type="compositionally biased region" description="Acidic residues" evidence="6">
    <location>
        <begin position="372"/>
        <end position="387"/>
    </location>
</feature>
<feature type="zinc finger region" description="CR-type" evidence="5">
    <location>
        <begin position="113"/>
        <end position="197"/>
    </location>
</feature>
<dbReference type="Gene3D" id="1.10.287.110">
    <property type="entry name" value="DnaJ domain"/>
    <property type="match status" value="1"/>
</dbReference>
<dbReference type="PROSITE" id="PS51188">
    <property type="entry name" value="ZF_CR"/>
    <property type="match status" value="1"/>
</dbReference>
<dbReference type="Gene3D" id="2.10.230.10">
    <property type="entry name" value="Heat shock protein DnaJ, cysteine-rich domain"/>
    <property type="match status" value="1"/>
</dbReference>
<evidence type="ECO:0000256" key="3">
    <source>
        <dbReference type="ARBA" id="ARBA00022771"/>
    </source>
</evidence>
<dbReference type="PRINTS" id="PR00625">
    <property type="entry name" value="JDOMAIN"/>
</dbReference>
<accession>A0A2K9V7V1</accession>
<dbReference type="FunFam" id="2.10.230.10:FF:000001">
    <property type="entry name" value="DnaJ subfamily A member 2"/>
    <property type="match status" value="1"/>
</dbReference>
<evidence type="ECO:0000256" key="6">
    <source>
        <dbReference type="SAM" id="MobiDB-lite"/>
    </source>
</evidence>
<evidence type="ECO:0000259" key="8">
    <source>
        <dbReference type="PROSITE" id="PS51188"/>
    </source>
</evidence>
<dbReference type="CDD" id="cd06257">
    <property type="entry name" value="DnaJ"/>
    <property type="match status" value="1"/>
</dbReference>
<dbReference type="Pfam" id="PF00226">
    <property type="entry name" value="DnaJ"/>
    <property type="match status" value="1"/>
</dbReference>
<keyword evidence="4 5" id="KW-0862">Zinc</keyword>
<evidence type="ECO:0000259" key="7">
    <source>
        <dbReference type="PROSITE" id="PS50076"/>
    </source>
</evidence>
<keyword evidence="1 5" id="KW-0479">Metal-binding</keyword>
<dbReference type="InterPro" id="IPR044713">
    <property type="entry name" value="DNJA1/2-like"/>
</dbReference>
<dbReference type="InterPro" id="IPR036869">
    <property type="entry name" value="J_dom_sf"/>
</dbReference>
<protein>
    <recommendedName>
        <fullName evidence="10">DnaJ-like protein</fullName>
    </recommendedName>
</protein>
<dbReference type="GO" id="GO:0051082">
    <property type="term" value="F:unfolded protein binding"/>
    <property type="evidence" value="ECO:0007669"/>
    <property type="project" value="InterPro"/>
</dbReference>
<evidence type="ECO:0000256" key="5">
    <source>
        <dbReference type="PROSITE-ProRule" id="PRU00546"/>
    </source>
</evidence>
<keyword evidence="2" id="KW-0677">Repeat</keyword>
<dbReference type="InterPro" id="IPR001623">
    <property type="entry name" value="DnaJ_domain"/>
</dbReference>